<evidence type="ECO:0000259" key="1">
    <source>
        <dbReference type="Pfam" id="PF07727"/>
    </source>
</evidence>
<dbReference type="EMBL" id="CACVBM020001358">
    <property type="protein sequence ID" value="CAA7046864.1"/>
    <property type="molecule type" value="Genomic_DNA"/>
</dbReference>
<dbReference type="PANTHER" id="PTHR43383:SF2">
    <property type="entry name" value="AMIDOHYDROLASE 2 FAMILY PROTEIN"/>
    <property type="match status" value="1"/>
</dbReference>
<keyword evidence="3" id="KW-1185">Reference proteome</keyword>
<accession>A0A6D2K4E3</accession>
<protein>
    <recommendedName>
        <fullName evidence="1">Reverse transcriptase Ty1/copia-type domain-containing protein</fullName>
    </recommendedName>
</protein>
<proteinExistence type="predicted"/>
<name>A0A6D2K4E3_9BRAS</name>
<feature type="domain" description="Reverse transcriptase Ty1/copia-type" evidence="1">
    <location>
        <begin position="36"/>
        <end position="228"/>
    </location>
</feature>
<sequence>MDDVRWRKAMAEEIKALDRTRHGLLLTYPMGRRLLDIEGIDHEETFAPVAKMNTVRLFLNVAAGRNWLVHQMDLHNAFLHGDLDEEVYMKLPPGFADSDGSQVCRLNKSLYGLKQAPRCWFTKLQTALKDYRFEQSLSDYSLFTFANSGVNLNVLVYVDDMIISGSSLDVITAFKSNLSSCFHMKDLGELKYFLGIEVARNKLGIYMSQRKYAMDIIVDTGMMGSKPVIYVRQPICSPHRQQSRFHERTKHIEIDCHFVRDECLLKTIRLTHVSTTDQLADIFTKPLGRQSFDYFKIKLGIQNLHAPT</sequence>
<comment type="caution">
    <text evidence="2">The sequence shown here is derived from an EMBL/GenBank/DDBJ whole genome shotgun (WGS) entry which is preliminary data.</text>
</comment>
<reference evidence="2" key="1">
    <citation type="submission" date="2020-01" db="EMBL/GenBank/DDBJ databases">
        <authorList>
            <person name="Mishra B."/>
        </authorList>
    </citation>
    <scope>NUCLEOTIDE SEQUENCE [LARGE SCALE GENOMIC DNA]</scope>
</reference>
<dbReference type="AlphaFoldDB" id="A0A6D2K4E3"/>
<dbReference type="InterPro" id="IPR013103">
    <property type="entry name" value="RVT_2"/>
</dbReference>
<organism evidence="2 3">
    <name type="scientific">Microthlaspi erraticum</name>
    <dbReference type="NCBI Taxonomy" id="1685480"/>
    <lineage>
        <taxon>Eukaryota</taxon>
        <taxon>Viridiplantae</taxon>
        <taxon>Streptophyta</taxon>
        <taxon>Embryophyta</taxon>
        <taxon>Tracheophyta</taxon>
        <taxon>Spermatophyta</taxon>
        <taxon>Magnoliopsida</taxon>
        <taxon>eudicotyledons</taxon>
        <taxon>Gunneridae</taxon>
        <taxon>Pentapetalae</taxon>
        <taxon>rosids</taxon>
        <taxon>malvids</taxon>
        <taxon>Brassicales</taxon>
        <taxon>Brassicaceae</taxon>
        <taxon>Coluteocarpeae</taxon>
        <taxon>Microthlaspi</taxon>
    </lineage>
</organism>
<dbReference type="SUPFAM" id="SSF56672">
    <property type="entry name" value="DNA/RNA polymerases"/>
    <property type="match status" value="1"/>
</dbReference>
<evidence type="ECO:0000313" key="3">
    <source>
        <dbReference type="Proteomes" id="UP000467841"/>
    </source>
</evidence>
<gene>
    <name evidence="2" type="ORF">MERR_LOCUS34099</name>
</gene>
<evidence type="ECO:0000313" key="2">
    <source>
        <dbReference type="EMBL" id="CAA7046864.1"/>
    </source>
</evidence>
<dbReference type="InterPro" id="IPR043502">
    <property type="entry name" value="DNA/RNA_pol_sf"/>
</dbReference>
<dbReference type="CDD" id="cd09272">
    <property type="entry name" value="RNase_HI_RT_Ty1"/>
    <property type="match status" value="1"/>
</dbReference>
<dbReference type="Proteomes" id="UP000467841">
    <property type="component" value="Unassembled WGS sequence"/>
</dbReference>
<dbReference type="PANTHER" id="PTHR43383">
    <property type="entry name" value="NODULIN 6"/>
    <property type="match status" value="1"/>
</dbReference>
<dbReference type="Pfam" id="PF07727">
    <property type="entry name" value="RVT_2"/>
    <property type="match status" value="1"/>
</dbReference>
<dbReference type="OrthoDB" id="1738684at2759"/>